<dbReference type="EMBL" id="CXWD01000004">
    <property type="protein sequence ID" value="CTQ67457.1"/>
    <property type="molecule type" value="Genomic_DNA"/>
</dbReference>
<dbReference type="AlphaFoldDB" id="A0A0M6ZYQ7"/>
<reference evidence="2" key="1">
    <citation type="submission" date="2015-07" db="EMBL/GenBank/DDBJ databases">
        <authorList>
            <person name="Rodrigo-Torres Lidia"/>
            <person name="Arahal R.David."/>
        </authorList>
    </citation>
    <scope>NUCLEOTIDE SEQUENCE [LARGE SCALE GENOMIC DNA]</scope>
    <source>
        <strain evidence="2">CECT 5112</strain>
    </source>
</reference>
<dbReference type="InterPro" id="IPR036388">
    <property type="entry name" value="WH-like_DNA-bd_sf"/>
</dbReference>
<proteinExistence type="predicted"/>
<name>A0A0M6ZYQ7_9HYPH</name>
<evidence type="ECO:0000313" key="1">
    <source>
        <dbReference type="EMBL" id="CTQ67457.1"/>
    </source>
</evidence>
<dbReference type="Proteomes" id="UP000053235">
    <property type="component" value="Unassembled WGS sequence"/>
</dbReference>
<gene>
    <name evidence="1" type="ORF">LAX5112_01399</name>
</gene>
<dbReference type="STRING" id="388408.LAX5112_01399"/>
<evidence type="ECO:0000313" key="2">
    <source>
        <dbReference type="Proteomes" id="UP000053235"/>
    </source>
</evidence>
<keyword evidence="2" id="KW-1185">Reference proteome</keyword>
<accession>A0A0M6ZYQ7</accession>
<dbReference type="Gene3D" id="1.10.10.10">
    <property type="entry name" value="Winged helix-like DNA-binding domain superfamily/Winged helix DNA-binding domain"/>
    <property type="match status" value="1"/>
</dbReference>
<sequence>MITQPIIYSVPQTPQPNFGFAEDTKPLGDWPGKPETDRKTLLHVLWLRYAKVMTRQEIAAELNLPLPRVVSCLTEIQAALDEIDPEEP</sequence>
<protein>
    <submittedName>
        <fullName evidence="1">Uncharacterized protein</fullName>
    </submittedName>
</protein>
<organism evidence="1 2">
    <name type="scientific">Roseibium alexandrii</name>
    <dbReference type="NCBI Taxonomy" id="388408"/>
    <lineage>
        <taxon>Bacteria</taxon>
        <taxon>Pseudomonadati</taxon>
        <taxon>Pseudomonadota</taxon>
        <taxon>Alphaproteobacteria</taxon>
        <taxon>Hyphomicrobiales</taxon>
        <taxon>Stappiaceae</taxon>
        <taxon>Roseibium</taxon>
    </lineage>
</organism>
<dbReference type="RefSeq" id="WP_055671200.1">
    <property type="nucleotide sequence ID" value="NZ_CXWD01000004.1"/>
</dbReference>